<gene>
    <name evidence="2" type="ORF">LCGC14_1024980</name>
</gene>
<sequence>MSSGVERGEGLNREVTREFLEHFPGKHVFCLADDKKRTNNLTHLHTGFDLSEDAILGRLADANDNGYGAFFCVNELDRSFAPTRHRITEMLVRLRAVFADDDSHGSLRDDWSIEPSIVVESSHNKFHYYWIIDQGYEFTEAMYEQWGGVQNHICKSYGTDPQARDAVRVLRLPGTDHQKGEPFPVSFFGEGRQYTWKEILQAFPPDFDAVPLESSSESGDGDRSEEGCLSAIREGTDYHGSIMWLLNHWANKGILENETLKEKIMAAMQTAKTKDERWEMRTRPEYIEANVRDAIEFVTKHPLTTEEIGAQFKVAHAAGLPQYPYGWMMKLPEPWPMIFENFSRLPRTLDEILLVPTILGACGYSLRSRYLTVAGRRPNMIYLNLAPSAAYKDVNSSDVIRQLNSAFTRRGALMNPFTQMVCKESSITSDTAFLKTVEDHNGNLFWINTEATRIFQQISAKQRTAPPSVLALSDKLIDVVNGHSIEGKRKANETVRAISDPNIQVIFYAQPDTIMEHIDSSMVSSGLLGRVAVSLSKPKKISKEDYMLFGGAGIEHIDENVDDDFYSFFMSPAFAPEEAKKKRSVFTDSDRAALNHWGRETIHSYRFGDSDMIASVVERVAITAEQLYAIVLGICQTWDAHTGNDIRNSIDAKSLLPIVQYFHESKLYTLGEYVHAKGDEFADLIIETIGKMLTQENKMRTAYSECIRKEQNLIKVSALLNRVKKLPRAHTMIQQGGSLTGRFNATVEALARSGTLFRKEIKGQRGYGADFIGFKGE</sequence>
<dbReference type="AlphaFoldDB" id="A0A0F9R250"/>
<dbReference type="EMBL" id="LAZR01004120">
    <property type="protein sequence ID" value="KKN11578.1"/>
    <property type="molecule type" value="Genomic_DNA"/>
</dbReference>
<dbReference type="InterPro" id="IPR039459">
    <property type="entry name" value="RepB-like_DNA_primase_dom"/>
</dbReference>
<evidence type="ECO:0000259" key="1">
    <source>
        <dbReference type="Pfam" id="PF16793"/>
    </source>
</evidence>
<feature type="domain" description="RepB-like DNA primase" evidence="1">
    <location>
        <begin position="93"/>
        <end position="181"/>
    </location>
</feature>
<accession>A0A0F9R250</accession>
<dbReference type="Pfam" id="PF16793">
    <property type="entry name" value="RepB_primase"/>
    <property type="match status" value="1"/>
</dbReference>
<evidence type="ECO:0000313" key="2">
    <source>
        <dbReference type="EMBL" id="KKN11578.1"/>
    </source>
</evidence>
<protein>
    <recommendedName>
        <fullName evidence="1">RepB-like DNA primase domain-containing protein</fullName>
    </recommendedName>
</protein>
<comment type="caution">
    <text evidence="2">The sequence shown here is derived from an EMBL/GenBank/DDBJ whole genome shotgun (WGS) entry which is preliminary data.</text>
</comment>
<reference evidence="2" key="1">
    <citation type="journal article" date="2015" name="Nature">
        <title>Complex archaea that bridge the gap between prokaryotes and eukaryotes.</title>
        <authorList>
            <person name="Spang A."/>
            <person name="Saw J.H."/>
            <person name="Jorgensen S.L."/>
            <person name="Zaremba-Niedzwiedzka K."/>
            <person name="Martijn J."/>
            <person name="Lind A.E."/>
            <person name="van Eijk R."/>
            <person name="Schleper C."/>
            <person name="Guy L."/>
            <person name="Ettema T.J."/>
        </authorList>
    </citation>
    <scope>NUCLEOTIDE SEQUENCE</scope>
</reference>
<dbReference type="Gene3D" id="3.30.70.1790">
    <property type="entry name" value="RepB DNA-primase, N-terminal domain"/>
    <property type="match status" value="1"/>
</dbReference>
<proteinExistence type="predicted"/>
<organism evidence="2">
    <name type="scientific">marine sediment metagenome</name>
    <dbReference type="NCBI Taxonomy" id="412755"/>
    <lineage>
        <taxon>unclassified sequences</taxon>
        <taxon>metagenomes</taxon>
        <taxon>ecological metagenomes</taxon>
    </lineage>
</organism>
<name>A0A0F9R250_9ZZZZ</name>